<accession>A0A557SUT6</accession>
<gene>
    <name evidence="2" type="ORF">NARC_80102</name>
</gene>
<proteinExistence type="predicted"/>
<reference evidence="2 3" key="1">
    <citation type="journal article" date="2019" name="Front. Microbiol.">
        <title>Ammonia Oxidation by the Arctic Terrestrial Thaumarchaeote Candidatus Nitrosocosmicus arcticus Is Stimulated by Increasing Temperatures.</title>
        <authorList>
            <person name="Alves R.J.E."/>
            <person name="Kerou M."/>
            <person name="Zappe A."/>
            <person name="Bittner R."/>
            <person name="Abby S.S."/>
            <person name="Schmidt H.A."/>
            <person name="Pfeifer K."/>
            <person name="Schleper C."/>
        </authorList>
    </citation>
    <scope>NUCLEOTIDE SEQUENCE [LARGE SCALE GENOMIC DNA]</scope>
    <source>
        <strain evidence="2 3">Kfb</strain>
    </source>
</reference>
<name>A0A557SUT6_9ARCH</name>
<feature type="transmembrane region" description="Helical" evidence="1">
    <location>
        <begin position="367"/>
        <end position="391"/>
    </location>
</feature>
<protein>
    <submittedName>
        <fullName evidence="2">Uncharacterized protein</fullName>
    </submittedName>
</protein>
<evidence type="ECO:0000313" key="2">
    <source>
        <dbReference type="EMBL" id="TVP40374.1"/>
    </source>
</evidence>
<dbReference type="AlphaFoldDB" id="A0A557SUT6"/>
<keyword evidence="1" id="KW-0472">Membrane</keyword>
<comment type="caution">
    <text evidence="2">The sequence shown here is derived from an EMBL/GenBank/DDBJ whole genome shotgun (WGS) entry which is preliminary data.</text>
</comment>
<organism evidence="2 3">
    <name type="scientific">Candidatus Nitrosocosmicus arcticus</name>
    <dbReference type="NCBI Taxonomy" id="2035267"/>
    <lineage>
        <taxon>Archaea</taxon>
        <taxon>Nitrososphaerota</taxon>
        <taxon>Nitrososphaeria</taxon>
        <taxon>Nitrososphaerales</taxon>
        <taxon>Nitrososphaeraceae</taxon>
        <taxon>Candidatus Nitrosocosmicus</taxon>
    </lineage>
</organism>
<evidence type="ECO:0000313" key="3">
    <source>
        <dbReference type="Proteomes" id="UP000315289"/>
    </source>
</evidence>
<dbReference type="Proteomes" id="UP000315289">
    <property type="component" value="Unassembled WGS sequence"/>
</dbReference>
<keyword evidence="3" id="KW-1185">Reference proteome</keyword>
<dbReference type="EMBL" id="VOAH01000008">
    <property type="protein sequence ID" value="TVP40374.1"/>
    <property type="molecule type" value="Genomic_DNA"/>
</dbReference>
<dbReference type="OrthoDB" id="386663at2157"/>
<sequence length="403" mass="45664">MKYLVDGCSYFQSLKYCIIPVILFILLCFETFDSVSGINSPQFERQEVRDDNSDWVNMLTGETLGSNDSKGPSYTDIASINYFSDGNTLNATFWLSSISDLITGNAISNTKQLYYGILIDSDFNNDTGYQGIDYQVEIKWNDTSKKWNRSFNEFSANGHTRNITDIVDDHKNFFNKKSGSVILGVDLKSMLFPDKYRLFFYSYSLSNGNYLLDAVRWVYVPPPEFTVSTKPELLVLVPGQKKNVDVLINSTTGFQPVVRLDVENIPKGINLTTGDTIIPVPPYGFATTTLTLNAEETVPAGSRTFFILANISFINSTFYSPITNPETHKNPILKINSESIMKRFPLVMTITDPVPFSNIVRTWLTDWFNPLTGTWTTLTTIATGILGWRIWKRQSKRKIARNK</sequence>
<evidence type="ECO:0000256" key="1">
    <source>
        <dbReference type="SAM" id="Phobius"/>
    </source>
</evidence>
<keyword evidence="1" id="KW-1133">Transmembrane helix</keyword>
<keyword evidence="1" id="KW-0812">Transmembrane</keyword>
<dbReference type="RefSeq" id="WP_144731594.1">
    <property type="nucleotide sequence ID" value="NZ_ML675584.1"/>
</dbReference>